<dbReference type="NCBIfam" id="TIGR02595">
    <property type="entry name" value="PEP_CTERM"/>
    <property type="match status" value="1"/>
</dbReference>
<protein>
    <recommendedName>
        <fullName evidence="4">PEP-CTERM protein-sorting domain-containing protein</fullName>
    </recommendedName>
</protein>
<name>A0A840V8V1_9BACT</name>
<feature type="signal peptide" evidence="1">
    <location>
        <begin position="1"/>
        <end position="18"/>
    </location>
</feature>
<comment type="caution">
    <text evidence="2">The sequence shown here is derived from an EMBL/GenBank/DDBJ whole genome shotgun (WGS) entry which is preliminary data.</text>
</comment>
<sequence>MKSFLFPATLLVAVPAHAAVIFTDDFSGSLSAWSAGGDVSIQSGAALLTTAHTSFESGVDAVNASGTDPLEAAGDLETFVDLTVGGLDLDVVDQATEGSALRVTIDVHPGDTLRFDWQLLTSDMVGLDSAFLVINGSLIRLASAADAVGVSSGDYAYETLTSSYSHVFTDSGAVTVAFGITDISDYSGTSALRIDNVLVQAVPEPTAGLLALLGGLAFAARRHRNVTR</sequence>
<evidence type="ECO:0000313" key="2">
    <source>
        <dbReference type="EMBL" id="MBB5350209.1"/>
    </source>
</evidence>
<organism evidence="2 3">
    <name type="scientific">Haloferula luteola</name>
    <dbReference type="NCBI Taxonomy" id="595692"/>
    <lineage>
        <taxon>Bacteria</taxon>
        <taxon>Pseudomonadati</taxon>
        <taxon>Verrucomicrobiota</taxon>
        <taxon>Verrucomicrobiia</taxon>
        <taxon>Verrucomicrobiales</taxon>
        <taxon>Verrucomicrobiaceae</taxon>
        <taxon>Haloferula</taxon>
    </lineage>
</organism>
<feature type="chain" id="PRO_5032436538" description="PEP-CTERM protein-sorting domain-containing protein" evidence="1">
    <location>
        <begin position="19"/>
        <end position="228"/>
    </location>
</feature>
<dbReference type="InterPro" id="IPR013424">
    <property type="entry name" value="Ice-binding_C"/>
</dbReference>
<dbReference type="EMBL" id="JACHFD010000002">
    <property type="protein sequence ID" value="MBB5350209.1"/>
    <property type="molecule type" value="Genomic_DNA"/>
</dbReference>
<gene>
    <name evidence="2" type="ORF">HNR46_000433</name>
</gene>
<dbReference type="Proteomes" id="UP000557717">
    <property type="component" value="Unassembled WGS sequence"/>
</dbReference>
<evidence type="ECO:0000313" key="3">
    <source>
        <dbReference type="Proteomes" id="UP000557717"/>
    </source>
</evidence>
<evidence type="ECO:0000256" key="1">
    <source>
        <dbReference type="SAM" id="SignalP"/>
    </source>
</evidence>
<accession>A0A840V8V1</accession>
<dbReference type="RefSeq" id="WP_184015355.1">
    <property type="nucleotide sequence ID" value="NZ_JACHFD010000002.1"/>
</dbReference>
<keyword evidence="3" id="KW-1185">Reference proteome</keyword>
<evidence type="ECO:0008006" key="4">
    <source>
        <dbReference type="Google" id="ProtNLM"/>
    </source>
</evidence>
<keyword evidence="1" id="KW-0732">Signal</keyword>
<dbReference type="AlphaFoldDB" id="A0A840V8V1"/>
<proteinExistence type="predicted"/>
<reference evidence="2 3" key="1">
    <citation type="submission" date="2020-08" db="EMBL/GenBank/DDBJ databases">
        <title>Genomic Encyclopedia of Type Strains, Phase IV (KMG-IV): sequencing the most valuable type-strain genomes for metagenomic binning, comparative biology and taxonomic classification.</title>
        <authorList>
            <person name="Goeker M."/>
        </authorList>
    </citation>
    <scope>NUCLEOTIDE SEQUENCE [LARGE SCALE GENOMIC DNA]</scope>
    <source>
        <strain evidence="2 3">YC6886</strain>
    </source>
</reference>